<proteinExistence type="predicted"/>
<feature type="signal peptide" evidence="1">
    <location>
        <begin position="1"/>
        <end position="18"/>
    </location>
</feature>
<comment type="caution">
    <text evidence="2">The sequence shown here is derived from an EMBL/GenBank/DDBJ whole genome shotgun (WGS) entry which is preliminary data.</text>
</comment>
<dbReference type="EMBL" id="JAAGNZ010000008">
    <property type="protein sequence ID" value="NEU70763.1"/>
    <property type="molecule type" value="Genomic_DNA"/>
</dbReference>
<name>A0A6M0ITX7_9BACT</name>
<feature type="chain" id="PRO_5026861130" evidence="1">
    <location>
        <begin position="19"/>
        <end position="452"/>
    </location>
</feature>
<dbReference type="CDD" id="cd14728">
    <property type="entry name" value="Ere-like"/>
    <property type="match status" value="1"/>
</dbReference>
<dbReference type="RefSeq" id="WP_164044074.1">
    <property type="nucleotide sequence ID" value="NZ_JAAGNZ010000008.1"/>
</dbReference>
<organism evidence="2 3">
    <name type="scientific">Spirosoma agri</name>
    <dbReference type="NCBI Taxonomy" id="1987381"/>
    <lineage>
        <taxon>Bacteria</taxon>
        <taxon>Pseudomonadati</taxon>
        <taxon>Bacteroidota</taxon>
        <taxon>Cytophagia</taxon>
        <taxon>Cytophagales</taxon>
        <taxon>Cytophagaceae</taxon>
        <taxon>Spirosoma</taxon>
    </lineage>
</organism>
<dbReference type="GO" id="GO:0046677">
    <property type="term" value="P:response to antibiotic"/>
    <property type="evidence" value="ECO:0007669"/>
    <property type="project" value="InterPro"/>
</dbReference>
<protein>
    <submittedName>
        <fullName evidence="2">Erythromycin esterase family protein</fullName>
    </submittedName>
</protein>
<dbReference type="SUPFAM" id="SSF159501">
    <property type="entry name" value="EreA/ChaN-like"/>
    <property type="match status" value="1"/>
</dbReference>
<dbReference type="Proteomes" id="UP000477386">
    <property type="component" value="Unassembled WGS sequence"/>
</dbReference>
<dbReference type="Gene3D" id="1.20.1440.30">
    <property type="entry name" value="Biosynthetic Protein domain"/>
    <property type="match status" value="1"/>
</dbReference>
<dbReference type="AlphaFoldDB" id="A0A6M0ITX7"/>
<dbReference type="Gene3D" id="3.30.1870.10">
    <property type="entry name" value="EreA-like, domain 2"/>
    <property type="match status" value="1"/>
</dbReference>
<dbReference type="PANTHER" id="PTHR31299">
    <property type="entry name" value="ESTERASE, PUTATIVE (AFU_ORTHOLOGUE AFUA_1G05850)-RELATED"/>
    <property type="match status" value="1"/>
</dbReference>
<reference evidence="2 3" key="1">
    <citation type="submission" date="2020-02" db="EMBL/GenBank/DDBJ databases">
        <title>Draft genome sequence of two Spirosoma agri KCTC 52727 and Spirosoma terrae KCTC 52035.</title>
        <authorList>
            <person name="Rojas J."/>
            <person name="Ambika Manirajan B."/>
            <person name="Ratering S."/>
            <person name="Suarez C."/>
            <person name="Schnell S."/>
        </authorList>
    </citation>
    <scope>NUCLEOTIDE SEQUENCE [LARGE SCALE GENOMIC DNA]</scope>
    <source>
        <strain evidence="2 3">KCTC 52727</strain>
    </source>
</reference>
<dbReference type="Gene3D" id="3.40.1660.10">
    <property type="entry name" value="EreA-like (biosynthetic domain)"/>
    <property type="match status" value="1"/>
</dbReference>
<evidence type="ECO:0000256" key="1">
    <source>
        <dbReference type="SAM" id="SignalP"/>
    </source>
</evidence>
<sequence>MKTLLIFLLTLVTAWTMAQPIKPNSQVNRASAGPKPVTTRQQTETITVLGDQAVTLDLDNFDHFRQQMMPLINQMAAKKLVGLGEGTHGTSEFYKIRYWITKILVEEKGFNQVVFENDYADSYRLNQAMPRASASELDALMKQYLLAIWRNQEVKELLSWIQTHNRSAKKPVTFGGMDAMFMSNDARVLQELTRRFQHAETDNLTQLLVKLAVTRDSIWYNANRKDFAIPDSVSNANLVQGYETIKKLEPILARLPLSTQQRDVAMNMAKNIFLQLAGPYTYITKKIGSFDRDSCMAVMATRFLHKPEDKVIIWAHDFHVAHTSIYDGAVGGTGGYIEQMYPGQYFALGTGTATGTFAATDDRFITHASQMKTVSLAIPADSLWEGQLAQASAPAFYMDLAKWPKESTNLTYRAVGYGPKSGKSTHDKSHPVSELFDAYLFIRDTKAAQFIK</sequence>
<evidence type="ECO:0000313" key="3">
    <source>
        <dbReference type="Proteomes" id="UP000477386"/>
    </source>
</evidence>
<gene>
    <name evidence="2" type="ORF">GK091_28115</name>
</gene>
<dbReference type="Pfam" id="PF05139">
    <property type="entry name" value="Erythro_esteras"/>
    <property type="match status" value="1"/>
</dbReference>
<evidence type="ECO:0000313" key="2">
    <source>
        <dbReference type="EMBL" id="NEU70763.1"/>
    </source>
</evidence>
<dbReference type="InterPro" id="IPR052036">
    <property type="entry name" value="Hydrolase/PRTase-associated"/>
</dbReference>
<dbReference type="PANTHER" id="PTHR31299:SF0">
    <property type="entry name" value="ESTERASE, PUTATIVE (AFU_ORTHOLOGUE AFUA_1G05850)-RELATED"/>
    <property type="match status" value="1"/>
</dbReference>
<keyword evidence="1" id="KW-0732">Signal</keyword>
<dbReference type="InterPro" id="IPR007815">
    <property type="entry name" value="Emycin_Estase"/>
</dbReference>
<accession>A0A6M0ITX7</accession>
<keyword evidence="3" id="KW-1185">Reference proteome</keyword>